<dbReference type="CDD" id="cd02440">
    <property type="entry name" value="AdoMet_MTases"/>
    <property type="match status" value="1"/>
</dbReference>
<keyword evidence="3" id="KW-1185">Reference proteome</keyword>
<feature type="domain" description="Methyltransferase" evidence="1">
    <location>
        <begin position="58"/>
        <end position="121"/>
    </location>
</feature>
<dbReference type="SUPFAM" id="SSF53335">
    <property type="entry name" value="S-adenosyl-L-methionine-dependent methyltransferases"/>
    <property type="match status" value="1"/>
</dbReference>
<protein>
    <submittedName>
        <fullName evidence="2">Methyltransferase domain-containing protein</fullName>
    </submittedName>
</protein>
<gene>
    <name evidence="2" type="ORF">EHQ10_12065</name>
</gene>
<dbReference type="InterPro" id="IPR029063">
    <property type="entry name" value="SAM-dependent_MTases_sf"/>
</dbReference>
<dbReference type="InterPro" id="IPR025714">
    <property type="entry name" value="Methyltranfer_dom"/>
</dbReference>
<sequence>MRNLFLKAKMSLGVGEPMTDQIWDKFLPVKYQTLSPYQWTPISVVVSTWEYLREEKVSSVVDLGSGVGKFCLNLARVSEHQFPILGIEDRKELFQIADSLREKWNFKKVKFEHGNFLKEFPYGYSHYYCFNPLYETMKASHSIDGSKDKSAILFIQNLQLLKNHFLNCKIGTKIITYHGFGGSTLPGFKVLLKKELEFGEWMVWERV</sequence>
<dbReference type="EMBL" id="RQFD01000015">
    <property type="protein sequence ID" value="TGK48449.1"/>
    <property type="molecule type" value="Genomic_DNA"/>
</dbReference>
<comment type="caution">
    <text evidence="2">The sequence shown here is derived from an EMBL/GenBank/DDBJ whole genome shotgun (WGS) entry which is preliminary data.</text>
</comment>
<dbReference type="Gene3D" id="3.40.50.150">
    <property type="entry name" value="Vaccinia Virus protein VP39"/>
    <property type="match status" value="1"/>
</dbReference>
<evidence type="ECO:0000259" key="1">
    <source>
        <dbReference type="Pfam" id="PF13847"/>
    </source>
</evidence>
<evidence type="ECO:0000313" key="2">
    <source>
        <dbReference type="EMBL" id="TGK48449.1"/>
    </source>
</evidence>
<dbReference type="GO" id="GO:0032259">
    <property type="term" value="P:methylation"/>
    <property type="evidence" value="ECO:0007669"/>
    <property type="project" value="UniProtKB-KW"/>
</dbReference>
<accession>A0ABY2L759</accession>
<dbReference type="GO" id="GO:0008168">
    <property type="term" value="F:methyltransferase activity"/>
    <property type="evidence" value="ECO:0007669"/>
    <property type="project" value="UniProtKB-KW"/>
</dbReference>
<evidence type="ECO:0000313" key="3">
    <source>
        <dbReference type="Proteomes" id="UP000297617"/>
    </source>
</evidence>
<keyword evidence="2" id="KW-0489">Methyltransferase</keyword>
<organism evidence="2 3">
    <name type="scientific">Leptospira bouyouniensis</name>
    <dbReference type="NCBI Taxonomy" id="2484911"/>
    <lineage>
        <taxon>Bacteria</taxon>
        <taxon>Pseudomonadati</taxon>
        <taxon>Spirochaetota</taxon>
        <taxon>Spirochaetia</taxon>
        <taxon>Leptospirales</taxon>
        <taxon>Leptospiraceae</taxon>
        <taxon>Leptospira</taxon>
    </lineage>
</organism>
<keyword evidence="2" id="KW-0808">Transferase</keyword>
<dbReference type="Proteomes" id="UP000297617">
    <property type="component" value="Unassembled WGS sequence"/>
</dbReference>
<reference evidence="3" key="1">
    <citation type="journal article" date="2019" name="PLoS Negl. Trop. Dis.">
        <title>Revisiting the worldwide diversity of Leptospira species in the environment.</title>
        <authorList>
            <person name="Vincent A.T."/>
            <person name="Schiettekatte O."/>
            <person name="Bourhy P."/>
            <person name="Veyrier F.J."/>
            <person name="Picardeau M."/>
        </authorList>
    </citation>
    <scope>NUCLEOTIDE SEQUENCE [LARGE SCALE GENOMIC DNA]</scope>
    <source>
        <strain evidence="3">201800295</strain>
    </source>
</reference>
<name>A0ABY2L759_9LEPT</name>
<dbReference type="Pfam" id="PF13847">
    <property type="entry name" value="Methyltransf_31"/>
    <property type="match status" value="1"/>
</dbReference>
<proteinExistence type="predicted"/>